<comment type="caution">
    <text evidence="1">The sequence shown here is derived from an EMBL/GenBank/DDBJ whole genome shotgun (WGS) entry which is preliminary data.</text>
</comment>
<organism evidence="1 2">
    <name type="scientific">Daphnia magna</name>
    <dbReference type="NCBI Taxonomy" id="35525"/>
    <lineage>
        <taxon>Eukaryota</taxon>
        <taxon>Metazoa</taxon>
        <taxon>Ecdysozoa</taxon>
        <taxon>Arthropoda</taxon>
        <taxon>Crustacea</taxon>
        <taxon>Branchiopoda</taxon>
        <taxon>Diplostraca</taxon>
        <taxon>Cladocera</taxon>
        <taxon>Anomopoda</taxon>
        <taxon>Daphniidae</taxon>
        <taxon>Daphnia</taxon>
    </lineage>
</organism>
<keyword evidence="2" id="KW-1185">Reference proteome</keyword>
<protein>
    <submittedName>
        <fullName evidence="1">Uncharacterized protein</fullName>
    </submittedName>
</protein>
<dbReference type="EMBL" id="LRGB01003123">
    <property type="protein sequence ID" value="KZS04425.1"/>
    <property type="molecule type" value="Genomic_DNA"/>
</dbReference>
<name>A0A162D8Y6_9CRUS</name>
<gene>
    <name evidence="1" type="ORF">APZ42_032726</name>
</gene>
<evidence type="ECO:0000313" key="2">
    <source>
        <dbReference type="Proteomes" id="UP000076858"/>
    </source>
</evidence>
<evidence type="ECO:0000313" key="1">
    <source>
        <dbReference type="EMBL" id="KZS04425.1"/>
    </source>
</evidence>
<reference evidence="1 2" key="1">
    <citation type="submission" date="2016-03" db="EMBL/GenBank/DDBJ databases">
        <title>EvidentialGene: Evidence-directed Construction of Genes on Genomes.</title>
        <authorList>
            <person name="Gilbert D.G."/>
            <person name="Choi J.-H."/>
            <person name="Mockaitis K."/>
            <person name="Colbourne J."/>
            <person name="Pfrender M."/>
        </authorList>
    </citation>
    <scope>NUCLEOTIDE SEQUENCE [LARGE SCALE GENOMIC DNA]</scope>
    <source>
        <strain evidence="1 2">Xinb3</strain>
        <tissue evidence="1">Complete organism</tissue>
    </source>
</reference>
<sequence>MPTTHKYREMRGRGGLKTIRYNGRRSFFFVYSLWCRISISLTRNAMEE</sequence>
<proteinExistence type="predicted"/>
<accession>A0A162D8Y6</accession>
<dbReference type="AlphaFoldDB" id="A0A162D8Y6"/>
<dbReference type="Proteomes" id="UP000076858">
    <property type="component" value="Unassembled WGS sequence"/>
</dbReference>